<dbReference type="RefSeq" id="WP_323210024.1">
    <property type="nucleotide sequence ID" value="NZ_JAYGHK010000065.1"/>
</dbReference>
<evidence type="ECO:0000313" key="3">
    <source>
        <dbReference type="Proteomes" id="UP001303285"/>
    </source>
</evidence>
<proteinExistence type="predicted"/>
<keyword evidence="3" id="KW-1185">Reference proteome</keyword>
<dbReference type="EMBL" id="JAYGHK010000065">
    <property type="protein sequence ID" value="MEA5609866.1"/>
    <property type="molecule type" value="Genomic_DNA"/>
</dbReference>
<accession>A0ABU5UUE1</accession>
<dbReference type="EMBL" id="JAYGHK010000065">
    <property type="protein sequence ID" value="MEA5609889.1"/>
    <property type="molecule type" value="Genomic_DNA"/>
</dbReference>
<reference evidence="1 3" key="1">
    <citation type="submission" date="2023-12" db="EMBL/GenBank/DDBJ databases">
        <title>Baltic Sea Cyanobacteria.</title>
        <authorList>
            <person name="Delbaje E."/>
            <person name="Fewer D.P."/>
            <person name="Shishido T.K."/>
        </authorList>
    </citation>
    <scope>NUCLEOTIDE SEQUENCE [LARGE SCALE GENOMIC DNA]</scope>
    <source>
        <strain evidence="1 3">UHCC 0060</strain>
    </source>
</reference>
<gene>
    <name evidence="1" type="ORF">VB695_17640</name>
    <name evidence="2" type="ORF">VB695_17755</name>
</gene>
<organism evidence="1 3">
    <name type="scientific">Nodularia spumigena UHCC 0060</name>
    <dbReference type="NCBI Taxonomy" id="3110300"/>
    <lineage>
        <taxon>Bacteria</taxon>
        <taxon>Bacillati</taxon>
        <taxon>Cyanobacteriota</taxon>
        <taxon>Cyanophyceae</taxon>
        <taxon>Nostocales</taxon>
        <taxon>Nodulariaceae</taxon>
        <taxon>Nodularia</taxon>
    </lineage>
</organism>
<sequence>MTELVISTLKAYWLPLALFNEGVRGEKMRQIGIVAISKLEAQISNIRRICGIDIDPVYVTPIANHQISIATPNDKTYTWREISDDHSNNSRQ</sequence>
<protein>
    <submittedName>
        <fullName evidence="1">Uncharacterized protein</fullName>
    </submittedName>
</protein>
<comment type="caution">
    <text evidence="1">The sequence shown here is derived from an EMBL/GenBank/DDBJ whole genome shotgun (WGS) entry which is preliminary data.</text>
</comment>
<evidence type="ECO:0000313" key="2">
    <source>
        <dbReference type="EMBL" id="MEA5609889.1"/>
    </source>
</evidence>
<dbReference type="Proteomes" id="UP001303285">
    <property type="component" value="Unassembled WGS sequence"/>
</dbReference>
<name>A0ABU5UUE1_NODSP</name>
<evidence type="ECO:0000313" key="1">
    <source>
        <dbReference type="EMBL" id="MEA5609866.1"/>
    </source>
</evidence>